<evidence type="ECO:0000259" key="1">
    <source>
        <dbReference type="Pfam" id="PF20148"/>
    </source>
</evidence>
<dbReference type="InterPro" id="IPR045351">
    <property type="entry name" value="DUF6531"/>
</dbReference>
<evidence type="ECO:0000313" key="2">
    <source>
        <dbReference type="EMBL" id="AGX41813.1"/>
    </source>
</evidence>
<reference evidence="2 3" key="1">
    <citation type="journal article" date="2013" name="Genome Announc.">
        <title>Complete Genome Sequence of the Solvent Producer Clostridium saccharobutylicum NCP262 (DSM 13864).</title>
        <authorList>
            <person name="Poehlein A."/>
            <person name="Hartwich K."/>
            <person name="Krabben P."/>
            <person name="Ehrenreich A."/>
            <person name="Liebl W."/>
            <person name="Durre P."/>
            <person name="Gottschalk G."/>
            <person name="Daniel R."/>
        </authorList>
    </citation>
    <scope>NUCLEOTIDE SEQUENCE [LARGE SCALE GENOMIC DNA]</scope>
    <source>
        <strain evidence="2">DSM 13864</strain>
    </source>
</reference>
<dbReference type="GeneID" id="55473339"/>
<dbReference type="HOGENOM" id="CLU_2615828_0_0_9"/>
<name>U5MMQ8_CLOSA</name>
<protein>
    <submittedName>
        <fullName evidence="2">YD repeat protein</fullName>
    </submittedName>
</protein>
<organism evidence="2 3">
    <name type="scientific">Clostridium saccharobutylicum DSM 13864</name>
    <dbReference type="NCBI Taxonomy" id="1345695"/>
    <lineage>
        <taxon>Bacteria</taxon>
        <taxon>Bacillati</taxon>
        <taxon>Bacillota</taxon>
        <taxon>Clostridia</taxon>
        <taxon>Eubacteriales</taxon>
        <taxon>Clostridiaceae</taxon>
        <taxon>Clostridium</taxon>
    </lineage>
</organism>
<dbReference type="RefSeq" id="WP_022744100.1">
    <property type="nucleotide sequence ID" value="NC_022571.1"/>
</dbReference>
<dbReference type="Proteomes" id="UP000017118">
    <property type="component" value="Chromosome"/>
</dbReference>
<dbReference type="PATRIC" id="fig|1345695.10.peg.915"/>
<dbReference type="EMBL" id="CP006721">
    <property type="protein sequence ID" value="AGX41813.1"/>
    <property type="molecule type" value="Genomic_DNA"/>
</dbReference>
<sequence length="78" mass="9060">MKINKVTIERNYESLNNRVGLLGIGWRTSFETFVEVEGEKINVLCTDGHVESFYLIEDEWVNDKAGAKIYSLKQENNY</sequence>
<accession>U5MMQ8</accession>
<dbReference type="OrthoDB" id="9815752at2"/>
<gene>
    <name evidence="2" type="ORF">CLSA_c08000</name>
</gene>
<feature type="domain" description="DUF6531" evidence="1">
    <location>
        <begin position="6"/>
        <end position="53"/>
    </location>
</feature>
<dbReference type="KEGG" id="csb:CLSA_c08000"/>
<dbReference type="AlphaFoldDB" id="U5MMQ8"/>
<keyword evidence="3" id="KW-1185">Reference proteome</keyword>
<dbReference type="Pfam" id="PF20148">
    <property type="entry name" value="DUF6531"/>
    <property type="match status" value="1"/>
</dbReference>
<proteinExistence type="predicted"/>
<evidence type="ECO:0000313" key="3">
    <source>
        <dbReference type="Proteomes" id="UP000017118"/>
    </source>
</evidence>